<evidence type="ECO:0000313" key="5">
    <source>
        <dbReference type="Proteomes" id="UP000245207"/>
    </source>
</evidence>
<keyword evidence="2" id="KW-0378">Hydrolase</keyword>
<reference evidence="4 5" key="1">
    <citation type="journal article" date="2018" name="Mol. Plant">
        <title>The genome of Artemisia annua provides insight into the evolution of Asteraceae family and artemisinin biosynthesis.</title>
        <authorList>
            <person name="Shen Q."/>
            <person name="Zhang L."/>
            <person name="Liao Z."/>
            <person name="Wang S."/>
            <person name="Yan T."/>
            <person name="Shi P."/>
            <person name="Liu M."/>
            <person name="Fu X."/>
            <person name="Pan Q."/>
            <person name="Wang Y."/>
            <person name="Lv Z."/>
            <person name="Lu X."/>
            <person name="Zhang F."/>
            <person name="Jiang W."/>
            <person name="Ma Y."/>
            <person name="Chen M."/>
            <person name="Hao X."/>
            <person name="Li L."/>
            <person name="Tang Y."/>
            <person name="Lv G."/>
            <person name="Zhou Y."/>
            <person name="Sun X."/>
            <person name="Brodelius P.E."/>
            <person name="Rose J.K.C."/>
            <person name="Tang K."/>
        </authorList>
    </citation>
    <scope>NUCLEOTIDE SEQUENCE [LARGE SCALE GENOMIC DNA]</scope>
    <source>
        <strain evidence="5">cv. Huhao1</strain>
        <tissue evidence="4">Leaf</tissue>
    </source>
</reference>
<dbReference type="InterPro" id="IPR012337">
    <property type="entry name" value="RNaseH-like_sf"/>
</dbReference>
<evidence type="ECO:0000256" key="2">
    <source>
        <dbReference type="ARBA" id="ARBA00022801"/>
    </source>
</evidence>
<dbReference type="OrthoDB" id="1920326at2759"/>
<dbReference type="EMBL" id="PKPP01003593">
    <property type="protein sequence ID" value="PWA68639.1"/>
    <property type="molecule type" value="Genomic_DNA"/>
</dbReference>
<feature type="domain" description="3'-5' exonuclease" evidence="3">
    <location>
        <begin position="27"/>
        <end position="167"/>
    </location>
</feature>
<keyword evidence="5" id="KW-1185">Reference proteome</keyword>
<dbReference type="PANTHER" id="PTHR13620:SF105">
    <property type="entry name" value="OS01G0737700 PROTEIN"/>
    <property type="match status" value="1"/>
</dbReference>
<dbReference type="GO" id="GO:0005634">
    <property type="term" value="C:nucleus"/>
    <property type="evidence" value="ECO:0007669"/>
    <property type="project" value="TreeGrafter"/>
</dbReference>
<dbReference type="GO" id="GO:0006139">
    <property type="term" value="P:nucleobase-containing compound metabolic process"/>
    <property type="evidence" value="ECO:0007669"/>
    <property type="project" value="InterPro"/>
</dbReference>
<dbReference type="InterPro" id="IPR002562">
    <property type="entry name" value="3'-5'_exonuclease_dom"/>
</dbReference>
<dbReference type="GO" id="GO:0005737">
    <property type="term" value="C:cytoplasm"/>
    <property type="evidence" value="ECO:0007669"/>
    <property type="project" value="TreeGrafter"/>
</dbReference>
<accession>A0A2U1N578</accession>
<dbReference type="Gene3D" id="3.30.420.10">
    <property type="entry name" value="Ribonuclease H-like superfamily/Ribonuclease H"/>
    <property type="match status" value="1"/>
</dbReference>
<dbReference type="SUPFAM" id="SSF53098">
    <property type="entry name" value="Ribonuclease H-like"/>
    <property type="match status" value="1"/>
</dbReference>
<sequence>MVNIAITYIRRYSFYGHTIDTTVTKDTDAVNEWITETESIYRNHRGLIVGLDTEWRPSFQLGVQDPVAVLQLCVDNRCLVFQIIHSGQFLPSSLINFLNNPNYTFTGAGINTDIQKLVRCGLGRGPNRQSFASDMVNIQQLVVQKFGQSMNGLSMNVLARDVLGIDLAE</sequence>
<dbReference type="PANTHER" id="PTHR13620">
    <property type="entry name" value="3-5 EXONUCLEASE"/>
    <property type="match status" value="1"/>
</dbReference>
<comment type="caution">
    <text evidence="4">The sequence shown here is derived from an EMBL/GenBank/DDBJ whole genome shotgun (WGS) entry which is preliminary data.</text>
</comment>
<dbReference type="STRING" id="35608.A0A2U1N578"/>
<keyword evidence="4" id="KW-0269">Exonuclease</keyword>
<dbReference type="GO" id="GO:0008408">
    <property type="term" value="F:3'-5' exonuclease activity"/>
    <property type="evidence" value="ECO:0007669"/>
    <property type="project" value="InterPro"/>
</dbReference>
<organism evidence="4 5">
    <name type="scientific">Artemisia annua</name>
    <name type="common">Sweet wormwood</name>
    <dbReference type="NCBI Taxonomy" id="35608"/>
    <lineage>
        <taxon>Eukaryota</taxon>
        <taxon>Viridiplantae</taxon>
        <taxon>Streptophyta</taxon>
        <taxon>Embryophyta</taxon>
        <taxon>Tracheophyta</taxon>
        <taxon>Spermatophyta</taxon>
        <taxon>Magnoliopsida</taxon>
        <taxon>eudicotyledons</taxon>
        <taxon>Gunneridae</taxon>
        <taxon>Pentapetalae</taxon>
        <taxon>asterids</taxon>
        <taxon>campanulids</taxon>
        <taxon>Asterales</taxon>
        <taxon>Asteraceae</taxon>
        <taxon>Asteroideae</taxon>
        <taxon>Anthemideae</taxon>
        <taxon>Artemisiinae</taxon>
        <taxon>Artemisia</taxon>
    </lineage>
</organism>
<dbReference type="InterPro" id="IPR051132">
    <property type="entry name" value="3-5_Exonuclease_domain"/>
</dbReference>
<gene>
    <name evidence="4" type="ORF">CTI12_AA305850</name>
</gene>
<evidence type="ECO:0000313" key="4">
    <source>
        <dbReference type="EMBL" id="PWA68639.1"/>
    </source>
</evidence>
<dbReference type="AlphaFoldDB" id="A0A2U1N578"/>
<dbReference type="GO" id="GO:0003676">
    <property type="term" value="F:nucleic acid binding"/>
    <property type="evidence" value="ECO:0007669"/>
    <property type="project" value="InterPro"/>
</dbReference>
<evidence type="ECO:0000256" key="1">
    <source>
        <dbReference type="ARBA" id="ARBA00022722"/>
    </source>
</evidence>
<proteinExistence type="predicted"/>
<dbReference type="Pfam" id="PF01612">
    <property type="entry name" value="DNA_pol_A_exo1"/>
    <property type="match status" value="1"/>
</dbReference>
<keyword evidence="1" id="KW-0540">Nuclease</keyword>
<protein>
    <submittedName>
        <fullName evidence="4">Werner Syndrome-like exonuclease</fullName>
    </submittedName>
</protein>
<dbReference type="Proteomes" id="UP000245207">
    <property type="component" value="Unassembled WGS sequence"/>
</dbReference>
<evidence type="ECO:0000259" key="3">
    <source>
        <dbReference type="Pfam" id="PF01612"/>
    </source>
</evidence>
<dbReference type="InterPro" id="IPR036397">
    <property type="entry name" value="RNaseH_sf"/>
</dbReference>
<name>A0A2U1N578_ARTAN</name>